<dbReference type="Gene3D" id="2.150.10.10">
    <property type="entry name" value="Serralysin-like metalloprotease, C-terminal"/>
    <property type="match status" value="1"/>
</dbReference>
<sequence length="365" mass="39618">MQRVIFGTPGNEQLSLNNTGNLFGFSGDDTLVASSGVSDFYLAFMVGGEGNDHYIVNSLAAVIVDTGGNDKLTLSGALHQYISAYVNGQDLTLINTTTGQEVFIVDAKSRGRIDTFEFASGEVLSSAEMEQRVYSHGYGDISYAEYNPNLSAQHFLEVKEINKAWADLDWGSVWQAVTQQGEVTNQGVASAVNDALTSMLSPSALQQWQAQGGPQQLAASQFEGVEQNLPATPAPSPILPREVIENIALIYEAALNRQPDEAGLNYWIDVAMQGQSTIDISGFFIQSDEFLTNFGAPSNNDFIDRMYLNVLDRNADAAGKTYWLDQMATGLTQAEVLNYFAVSQENIDNAAWLSGLAETDSGWVI</sequence>
<accession>A0A3D0KJG9</accession>
<comment type="caution">
    <text evidence="2">The sequence shown here is derived from an EMBL/GenBank/DDBJ whole genome shotgun (WGS) entry which is preliminary data.</text>
</comment>
<proteinExistence type="predicted"/>
<gene>
    <name evidence="2" type="ORF">DEO68_16135</name>
</gene>
<evidence type="ECO:0000259" key="1">
    <source>
        <dbReference type="Pfam" id="PF13946"/>
    </source>
</evidence>
<organism evidence="2">
    <name type="scientific">Halomonas campaniensis</name>
    <dbReference type="NCBI Taxonomy" id="213554"/>
    <lineage>
        <taxon>Bacteria</taxon>
        <taxon>Pseudomonadati</taxon>
        <taxon>Pseudomonadota</taxon>
        <taxon>Gammaproteobacteria</taxon>
        <taxon>Oceanospirillales</taxon>
        <taxon>Halomonadaceae</taxon>
        <taxon>Halomonas</taxon>
    </lineage>
</organism>
<dbReference type="InterPro" id="IPR038255">
    <property type="entry name" value="PBS_linker_sf"/>
</dbReference>
<evidence type="ECO:0000313" key="2">
    <source>
        <dbReference type="EMBL" id="HCA03654.1"/>
    </source>
</evidence>
<dbReference type="AlphaFoldDB" id="A0A3D0KJG9"/>
<dbReference type="InterPro" id="IPR011049">
    <property type="entry name" value="Serralysin-like_metalloprot_C"/>
</dbReference>
<dbReference type="Pfam" id="PF13946">
    <property type="entry name" value="DUF4214"/>
    <property type="match status" value="1"/>
</dbReference>
<feature type="domain" description="DUF4214" evidence="1">
    <location>
        <begin position="284"/>
        <end position="348"/>
    </location>
</feature>
<reference evidence="2" key="1">
    <citation type="journal article" date="2018" name="Nat. Biotechnol.">
        <title>A standardized bacterial taxonomy based on genome phylogeny substantially revises the tree of life.</title>
        <authorList>
            <person name="Parks D.H."/>
            <person name="Chuvochina M."/>
            <person name="Waite D.W."/>
            <person name="Rinke C."/>
            <person name="Skarshewski A."/>
            <person name="Chaumeil P.A."/>
            <person name="Hugenholtz P."/>
        </authorList>
    </citation>
    <scope>NUCLEOTIDE SEQUENCE [LARGE SCALE GENOMIC DNA]</scope>
    <source>
        <strain evidence="2">UBA11284</strain>
    </source>
</reference>
<dbReference type="SUPFAM" id="SSF51120">
    <property type="entry name" value="beta-Roll"/>
    <property type="match status" value="1"/>
</dbReference>
<dbReference type="Gene3D" id="1.10.3130.20">
    <property type="entry name" value="Phycobilisome linker domain"/>
    <property type="match status" value="1"/>
</dbReference>
<dbReference type="InterPro" id="IPR025282">
    <property type="entry name" value="DUF4214"/>
</dbReference>
<protein>
    <recommendedName>
        <fullName evidence="1">DUF4214 domain-containing protein</fullName>
    </recommendedName>
</protein>
<name>A0A3D0KJG9_9GAMM</name>
<dbReference type="EMBL" id="DOTR01000092">
    <property type="protein sequence ID" value="HCA03654.1"/>
    <property type="molecule type" value="Genomic_DNA"/>
</dbReference>